<dbReference type="Proteomes" id="UP001497623">
    <property type="component" value="Unassembled WGS sequence"/>
</dbReference>
<sequence>MSSLKVLVFLGSTREGRMGDKVIKPLMDKLRAASHDTELIDPLTIGGDGHIHQPMHFQRDQSKIPDWQKTTNDKIVAANAFVIVTPEYNCALPPALTSIMDQFPPQSYRHKPAAIVTYSMGSLGGCRAGAFARPFLSEFGMLPIPSSVCIPQIQEKLDGDGNLCDERVLKSIDKVVSEIAWYGSAILEKIKSDGVPN</sequence>
<evidence type="ECO:0000259" key="1">
    <source>
        <dbReference type="Pfam" id="PF03358"/>
    </source>
</evidence>
<dbReference type="InterPro" id="IPR029039">
    <property type="entry name" value="Flavoprotein-like_sf"/>
</dbReference>
<dbReference type="GO" id="GO:0005829">
    <property type="term" value="C:cytosol"/>
    <property type="evidence" value="ECO:0007669"/>
    <property type="project" value="TreeGrafter"/>
</dbReference>
<organism evidence="2 3">
    <name type="scientific">Meganyctiphanes norvegica</name>
    <name type="common">Northern krill</name>
    <name type="synonym">Thysanopoda norvegica</name>
    <dbReference type="NCBI Taxonomy" id="48144"/>
    <lineage>
        <taxon>Eukaryota</taxon>
        <taxon>Metazoa</taxon>
        <taxon>Ecdysozoa</taxon>
        <taxon>Arthropoda</taxon>
        <taxon>Crustacea</taxon>
        <taxon>Multicrustacea</taxon>
        <taxon>Malacostraca</taxon>
        <taxon>Eumalacostraca</taxon>
        <taxon>Eucarida</taxon>
        <taxon>Euphausiacea</taxon>
        <taxon>Euphausiidae</taxon>
        <taxon>Meganyctiphanes</taxon>
    </lineage>
</organism>
<accession>A0AAV2QXL1</accession>
<dbReference type="InterPro" id="IPR005025">
    <property type="entry name" value="FMN_Rdtase-like_dom"/>
</dbReference>
<protein>
    <recommendedName>
        <fullName evidence="1">NADPH-dependent FMN reductase-like domain-containing protein</fullName>
    </recommendedName>
</protein>
<dbReference type="PANTHER" id="PTHR30543">
    <property type="entry name" value="CHROMATE REDUCTASE"/>
    <property type="match status" value="1"/>
</dbReference>
<dbReference type="Gene3D" id="3.40.50.360">
    <property type="match status" value="1"/>
</dbReference>
<evidence type="ECO:0000313" key="3">
    <source>
        <dbReference type="Proteomes" id="UP001497623"/>
    </source>
</evidence>
<gene>
    <name evidence="2" type="ORF">MNOR_LOCUS18350</name>
</gene>
<evidence type="ECO:0000313" key="2">
    <source>
        <dbReference type="EMBL" id="CAL4106522.1"/>
    </source>
</evidence>
<dbReference type="SUPFAM" id="SSF52218">
    <property type="entry name" value="Flavoproteins"/>
    <property type="match status" value="1"/>
</dbReference>
<reference evidence="2 3" key="1">
    <citation type="submission" date="2024-05" db="EMBL/GenBank/DDBJ databases">
        <authorList>
            <person name="Wallberg A."/>
        </authorList>
    </citation>
    <scope>NUCLEOTIDE SEQUENCE [LARGE SCALE GENOMIC DNA]</scope>
</reference>
<dbReference type="AlphaFoldDB" id="A0AAV2QXL1"/>
<dbReference type="GO" id="GO:0016491">
    <property type="term" value="F:oxidoreductase activity"/>
    <property type="evidence" value="ECO:0007669"/>
    <property type="project" value="InterPro"/>
</dbReference>
<proteinExistence type="predicted"/>
<keyword evidence="3" id="KW-1185">Reference proteome</keyword>
<dbReference type="InterPro" id="IPR050712">
    <property type="entry name" value="NAD(P)H-dep_reductase"/>
</dbReference>
<comment type="caution">
    <text evidence="2">The sequence shown here is derived from an EMBL/GenBank/DDBJ whole genome shotgun (WGS) entry which is preliminary data.</text>
</comment>
<feature type="domain" description="NADPH-dependent FMN reductase-like" evidence="1">
    <location>
        <begin position="5"/>
        <end position="152"/>
    </location>
</feature>
<dbReference type="GO" id="GO:0010181">
    <property type="term" value="F:FMN binding"/>
    <property type="evidence" value="ECO:0007669"/>
    <property type="project" value="TreeGrafter"/>
</dbReference>
<dbReference type="Pfam" id="PF03358">
    <property type="entry name" value="FMN_red"/>
    <property type="match status" value="1"/>
</dbReference>
<dbReference type="EMBL" id="CAXKWB010013080">
    <property type="protein sequence ID" value="CAL4106522.1"/>
    <property type="molecule type" value="Genomic_DNA"/>
</dbReference>
<name>A0AAV2QXL1_MEGNR</name>
<dbReference type="PANTHER" id="PTHR30543:SF21">
    <property type="entry name" value="NAD(P)H-DEPENDENT FMN REDUCTASE LOT6"/>
    <property type="match status" value="1"/>
</dbReference>